<proteinExistence type="predicted"/>
<evidence type="ECO:0000313" key="4">
    <source>
        <dbReference type="EMBL" id="GAA3742482.1"/>
    </source>
</evidence>
<evidence type="ECO:0000256" key="1">
    <source>
        <dbReference type="SAM" id="MobiDB-lite"/>
    </source>
</evidence>
<dbReference type="EMBL" id="BAABEP010000034">
    <property type="protein sequence ID" value="GAA3742482.1"/>
    <property type="molecule type" value="Genomic_DNA"/>
</dbReference>
<sequence>MLAKRFQRTAALTAAALALPIALTACSSDSGKDGGDSGASGAASSSAAMPSKSSMPGTGTMAKPFGPACSSVPTSGAGSFDGMSQDPVATAASNNPDLSTLVSAVKKAGLVDTLNNAKGITVFAPTNEAFAKIPKATLDKVLGDKAMLTKILTYHVVGQKVTPSQLGSGSFTSLEKEKVMTSGSDDSFKVNGSANIVCGNVPTANATVYIIDSVLMPKM</sequence>
<evidence type="ECO:0000313" key="5">
    <source>
        <dbReference type="Proteomes" id="UP001499884"/>
    </source>
</evidence>
<evidence type="ECO:0000256" key="2">
    <source>
        <dbReference type="SAM" id="SignalP"/>
    </source>
</evidence>
<name>A0ABP7FM06_9ACTN</name>
<comment type="caution">
    <text evidence="4">The sequence shown here is derived from an EMBL/GenBank/DDBJ whole genome shotgun (WGS) entry which is preliminary data.</text>
</comment>
<protein>
    <submittedName>
        <fullName evidence="4">Fasciclin domain-containing protein</fullName>
    </submittedName>
</protein>
<dbReference type="InterPro" id="IPR000782">
    <property type="entry name" value="FAS1_domain"/>
</dbReference>
<dbReference type="SUPFAM" id="SSF82153">
    <property type="entry name" value="FAS1 domain"/>
    <property type="match status" value="1"/>
</dbReference>
<feature type="domain" description="FAS1" evidence="3">
    <location>
        <begin position="85"/>
        <end position="215"/>
    </location>
</feature>
<feature type="compositionally biased region" description="Low complexity" evidence="1">
    <location>
        <begin position="39"/>
        <end position="57"/>
    </location>
</feature>
<dbReference type="InterPro" id="IPR036378">
    <property type="entry name" value="FAS1_dom_sf"/>
</dbReference>
<dbReference type="Proteomes" id="UP001499884">
    <property type="component" value="Unassembled WGS sequence"/>
</dbReference>
<dbReference type="RefSeq" id="WP_345650232.1">
    <property type="nucleotide sequence ID" value="NZ_BAABEP010000034.1"/>
</dbReference>
<dbReference type="PANTHER" id="PTHR10900:SF77">
    <property type="entry name" value="FI19380P1"/>
    <property type="match status" value="1"/>
</dbReference>
<dbReference type="SMART" id="SM00554">
    <property type="entry name" value="FAS1"/>
    <property type="match status" value="1"/>
</dbReference>
<gene>
    <name evidence="4" type="ORF">GCM10023082_44180</name>
</gene>
<feature type="region of interest" description="Disordered" evidence="1">
    <location>
        <begin position="29"/>
        <end position="67"/>
    </location>
</feature>
<dbReference type="PROSITE" id="PS50213">
    <property type="entry name" value="FAS1"/>
    <property type="match status" value="1"/>
</dbReference>
<accession>A0ABP7FM06</accession>
<feature type="signal peptide" evidence="2">
    <location>
        <begin position="1"/>
        <end position="27"/>
    </location>
</feature>
<organism evidence="4 5">
    <name type="scientific">Streptomyces tremellae</name>
    <dbReference type="NCBI Taxonomy" id="1124239"/>
    <lineage>
        <taxon>Bacteria</taxon>
        <taxon>Bacillati</taxon>
        <taxon>Actinomycetota</taxon>
        <taxon>Actinomycetes</taxon>
        <taxon>Kitasatosporales</taxon>
        <taxon>Streptomycetaceae</taxon>
        <taxon>Streptomyces</taxon>
    </lineage>
</organism>
<dbReference type="Pfam" id="PF02469">
    <property type="entry name" value="Fasciclin"/>
    <property type="match status" value="1"/>
</dbReference>
<feature type="region of interest" description="Disordered" evidence="1">
    <location>
        <begin position="76"/>
        <end position="95"/>
    </location>
</feature>
<evidence type="ECO:0000259" key="3">
    <source>
        <dbReference type="PROSITE" id="PS50213"/>
    </source>
</evidence>
<reference evidence="5" key="1">
    <citation type="journal article" date="2019" name="Int. J. Syst. Evol. Microbiol.">
        <title>The Global Catalogue of Microorganisms (GCM) 10K type strain sequencing project: providing services to taxonomists for standard genome sequencing and annotation.</title>
        <authorList>
            <consortium name="The Broad Institute Genomics Platform"/>
            <consortium name="The Broad Institute Genome Sequencing Center for Infectious Disease"/>
            <person name="Wu L."/>
            <person name="Ma J."/>
        </authorList>
    </citation>
    <scope>NUCLEOTIDE SEQUENCE [LARGE SCALE GENOMIC DNA]</scope>
    <source>
        <strain evidence="5">JCM 30846</strain>
    </source>
</reference>
<dbReference type="PROSITE" id="PS51257">
    <property type="entry name" value="PROKAR_LIPOPROTEIN"/>
    <property type="match status" value="1"/>
</dbReference>
<dbReference type="InterPro" id="IPR050904">
    <property type="entry name" value="Adhesion/Biosynth-related"/>
</dbReference>
<keyword evidence="5" id="KW-1185">Reference proteome</keyword>
<keyword evidence="2" id="KW-0732">Signal</keyword>
<dbReference type="PANTHER" id="PTHR10900">
    <property type="entry name" value="PERIOSTIN-RELATED"/>
    <property type="match status" value="1"/>
</dbReference>
<dbReference type="Gene3D" id="2.30.180.10">
    <property type="entry name" value="FAS1 domain"/>
    <property type="match status" value="1"/>
</dbReference>
<feature type="chain" id="PRO_5045078641" evidence="2">
    <location>
        <begin position="28"/>
        <end position="219"/>
    </location>
</feature>